<evidence type="ECO:0000313" key="4">
    <source>
        <dbReference type="Proteomes" id="UP000265663"/>
    </source>
</evidence>
<feature type="compositionally biased region" description="Pro residues" evidence="1">
    <location>
        <begin position="1"/>
        <end position="10"/>
    </location>
</feature>
<evidence type="ECO:0000313" key="3">
    <source>
        <dbReference type="EMBL" id="RMZ70863.1"/>
    </source>
</evidence>
<feature type="compositionally biased region" description="Pro residues" evidence="1">
    <location>
        <begin position="28"/>
        <end position="39"/>
    </location>
</feature>
<sequence>MAPQPPPPPQESGKKKDGKEDKDDKGGKPPPPRITPPIVPAAGPYSETTMVSPVLSLEESQRPTTFPSARPEEYSKNSALPPYTSPSPTVDTQNSFTSAATPYAGGLESSWLSMTPTTVATSTHTAAQSPPGPLGGRPPNWNWSKGNANHAPLYAAAAVVPVVVLGIIGVAAFLCLRRRKKRKMDTASTAPVIKEMKLEPEEPKVPDEQTVRRYMAPPLPAALPSEEWDRPPSEIRPMSAWSQAHPIILGPIGSGSNGAYLTGMDTSDMVSITSNSHRPADPFADNSSFAEPPPPYRPHSAAPPSFMSTSRQSSLRVSVARANSRARFMARSPFDDPLDDANSDLSGPSLGRDDDSMSAVSRLSSQREPAIGRHVRQSWA</sequence>
<keyword evidence="2" id="KW-1133">Transmembrane helix</keyword>
<dbReference type="EMBL" id="KE747825">
    <property type="protein sequence ID" value="RMZ70863.1"/>
    <property type="molecule type" value="Genomic_DNA"/>
</dbReference>
<dbReference type="OrthoDB" id="3935400at2759"/>
<proteinExistence type="predicted"/>
<feature type="region of interest" description="Disordered" evidence="1">
    <location>
        <begin position="329"/>
        <end position="380"/>
    </location>
</feature>
<feature type="transmembrane region" description="Helical" evidence="2">
    <location>
        <begin position="153"/>
        <end position="176"/>
    </location>
</feature>
<feature type="compositionally biased region" description="Polar residues" evidence="1">
    <location>
        <begin position="358"/>
        <end position="367"/>
    </location>
</feature>
<keyword evidence="2" id="KW-0812">Transmembrane</keyword>
<organism evidence="3 4">
    <name type="scientific">Pyrenophora seminiperda CCB06</name>
    <dbReference type="NCBI Taxonomy" id="1302712"/>
    <lineage>
        <taxon>Eukaryota</taxon>
        <taxon>Fungi</taxon>
        <taxon>Dikarya</taxon>
        <taxon>Ascomycota</taxon>
        <taxon>Pezizomycotina</taxon>
        <taxon>Dothideomycetes</taxon>
        <taxon>Pleosporomycetidae</taxon>
        <taxon>Pleosporales</taxon>
        <taxon>Pleosporineae</taxon>
        <taxon>Pleosporaceae</taxon>
        <taxon>Pyrenophora</taxon>
    </lineage>
</organism>
<reference evidence="3 4" key="1">
    <citation type="journal article" date="2014" name="PLoS ONE">
        <title>De novo Genome Assembly of the Fungal Plant Pathogen Pyrenophora semeniperda.</title>
        <authorList>
            <person name="Soliai M.M."/>
            <person name="Meyer S.E."/>
            <person name="Udall J.A."/>
            <person name="Elzinga D.E."/>
            <person name="Hermansen R.A."/>
            <person name="Bodily P.M."/>
            <person name="Hart A.A."/>
            <person name="Coleman C.E."/>
        </authorList>
    </citation>
    <scope>NUCLEOTIDE SEQUENCE [LARGE SCALE GENOMIC DNA]</scope>
    <source>
        <strain evidence="3 4">CCB06</strain>
        <tissue evidence="3">Mycelium</tissue>
    </source>
</reference>
<gene>
    <name evidence="3" type="ORF">GMOD_00008510</name>
</gene>
<keyword evidence="4" id="KW-1185">Reference proteome</keyword>
<protein>
    <submittedName>
        <fullName evidence="3">Uncharacterized protein</fullName>
    </submittedName>
</protein>
<feature type="region of interest" description="Disordered" evidence="1">
    <location>
        <begin position="1"/>
        <end position="97"/>
    </location>
</feature>
<name>A0A3M7M8N7_9PLEO</name>
<feature type="compositionally biased region" description="Basic and acidic residues" evidence="1">
    <location>
        <begin position="12"/>
        <end position="27"/>
    </location>
</feature>
<feature type="region of interest" description="Disordered" evidence="1">
    <location>
        <begin position="273"/>
        <end position="314"/>
    </location>
</feature>
<evidence type="ECO:0000256" key="2">
    <source>
        <dbReference type="SAM" id="Phobius"/>
    </source>
</evidence>
<feature type="compositionally biased region" description="Low complexity" evidence="1">
    <location>
        <begin position="118"/>
        <end position="127"/>
    </location>
</feature>
<evidence type="ECO:0000256" key="1">
    <source>
        <dbReference type="SAM" id="MobiDB-lite"/>
    </source>
</evidence>
<dbReference type="Proteomes" id="UP000265663">
    <property type="component" value="Unassembled WGS sequence"/>
</dbReference>
<dbReference type="AlphaFoldDB" id="A0A3M7M8N7"/>
<accession>A0A3M7M8N7</accession>
<keyword evidence="2" id="KW-0472">Membrane</keyword>
<feature type="compositionally biased region" description="Polar residues" evidence="1">
    <location>
        <begin position="86"/>
        <end position="97"/>
    </location>
</feature>
<feature type="region of interest" description="Disordered" evidence="1">
    <location>
        <begin position="118"/>
        <end position="140"/>
    </location>
</feature>